<dbReference type="GO" id="GO:0004180">
    <property type="term" value="F:carboxypeptidase activity"/>
    <property type="evidence" value="ECO:0007669"/>
    <property type="project" value="UniProtKB-KW"/>
</dbReference>
<dbReference type="InterPro" id="IPR003146">
    <property type="entry name" value="M14A_act_pep"/>
</dbReference>
<keyword evidence="6 12" id="KW-0732">Signal</keyword>
<comment type="cofactor">
    <cofactor evidence="1">
        <name>Zn(2+)</name>
        <dbReference type="ChEBI" id="CHEBI:29105"/>
    </cofactor>
</comment>
<evidence type="ECO:0000256" key="1">
    <source>
        <dbReference type="ARBA" id="ARBA00001947"/>
    </source>
</evidence>
<keyword evidence="4" id="KW-0645">Protease</keyword>
<accession>A0A914WJM2</accession>
<evidence type="ECO:0000256" key="7">
    <source>
        <dbReference type="ARBA" id="ARBA00022801"/>
    </source>
</evidence>
<reference evidence="15" key="1">
    <citation type="submission" date="2022-11" db="UniProtKB">
        <authorList>
            <consortium name="WormBaseParasite"/>
        </authorList>
    </citation>
    <scope>IDENTIFICATION</scope>
</reference>
<proteinExistence type="inferred from homology"/>
<evidence type="ECO:0000256" key="6">
    <source>
        <dbReference type="ARBA" id="ARBA00022729"/>
    </source>
</evidence>
<keyword evidence="5" id="KW-0479">Metal-binding</keyword>
<keyword evidence="3" id="KW-0121">Carboxypeptidase</keyword>
<evidence type="ECO:0000256" key="10">
    <source>
        <dbReference type="ARBA" id="ARBA00023157"/>
    </source>
</evidence>
<feature type="signal peptide" evidence="12">
    <location>
        <begin position="1"/>
        <end position="19"/>
    </location>
</feature>
<dbReference type="GO" id="GO:0006508">
    <property type="term" value="P:proteolysis"/>
    <property type="evidence" value="ECO:0007669"/>
    <property type="project" value="UniProtKB-KW"/>
</dbReference>
<evidence type="ECO:0000259" key="13">
    <source>
        <dbReference type="Pfam" id="PF02244"/>
    </source>
</evidence>
<feature type="domain" description="Carboxypeptidase activation peptide" evidence="13">
    <location>
        <begin position="30"/>
        <end position="99"/>
    </location>
</feature>
<organism evidence="14 15">
    <name type="scientific">Plectus sambesii</name>
    <dbReference type="NCBI Taxonomy" id="2011161"/>
    <lineage>
        <taxon>Eukaryota</taxon>
        <taxon>Metazoa</taxon>
        <taxon>Ecdysozoa</taxon>
        <taxon>Nematoda</taxon>
        <taxon>Chromadorea</taxon>
        <taxon>Plectida</taxon>
        <taxon>Plectina</taxon>
        <taxon>Plectoidea</taxon>
        <taxon>Plectidae</taxon>
        <taxon>Plectus</taxon>
    </lineage>
</organism>
<dbReference type="GO" id="GO:0008237">
    <property type="term" value="F:metallopeptidase activity"/>
    <property type="evidence" value="ECO:0007669"/>
    <property type="project" value="UniProtKB-KW"/>
</dbReference>
<dbReference type="WBParaSite" id="PSAMB.scaffold4054size15850.g23318.t1">
    <property type="protein sequence ID" value="PSAMB.scaffold4054size15850.g23318.t1"/>
    <property type="gene ID" value="PSAMB.scaffold4054size15850.g23318"/>
</dbReference>
<evidence type="ECO:0000313" key="15">
    <source>
        <dbReference type="WBParaSite" id="PSAMB.scaffold4054size15850.g23318.t1"/>
    </source>
</evidence>
<sequence length="99" mass="11484">MRWSLVSIIGLFAVAAASEERVRYDGHKVFNVVPKTDVHIQFLNELEELTEFRVDFYIPASVPGRRVHVRLAPKDYVKWVPYMETLGMEVTVLVHNVQE</sequence>
<protein>
    <recommendedName>
        <fullName evidence="11">Zinc carboxypeptidase A 1</fullName>
    </recommendedName>
</protein>
<dbReference type="Gene3D" id="3.30.70.340">
    <property type="entry name" value="Metallocarboxypeptidase-like"/>
    <property type="match status" value="1"/>
</dbReference>
<evidence type="ECO:0000313" key="14">
    <source>
        <dbReference type="Proteomes" id="UP000887566"/>
    </source>
</evidence>
<dbReference type="SUPFAM" id="SSF54897">
    <property type="entry name" value="Protease propeptides/inhibitors"/>
    <property type="match status" value="1"/>
</dbReference>
<evidence type="ECO:0000256" key="8">
    <source>
        <dbReference type="ARBA" id="ARBA00022833"/>
    </source>
</evidence>
<keyword evidence="7" id="KW-0378">Hydrolase</keyword>
<keyword evidence="14" id="KW-1185">Reference proteome</keyword>
<feature type="chain" id="PRO_5037985746" description="Zinc carboxypeptidase A 1" evidence="12">
    <location>
        <begin position="20"/>
        <end position="99"/>
    </location>
</feature>
<evidence type="ECO:0000256" key="11">
    <source>
        <dbReference type="ARBA" id="ARBA00069039"/>
    </source>
</evidence>
<dbReference type="AlphaFoldDB" id="A0A914WJM2"/>
<dbReference type="Proteomes" id="UP000887566">
    <property type="component" value="Unplaced"/>
</dbReference>
<keyword evidence="9" id="KW-0482">Metalloprotease</keyword>
<dbReference type="Pfam" id="PF02244">
    <property type="entry name" value="Propep_M14"/>
    <property type="match status" value="1"/>
</dbReference>
<evidence type="ECO:0000256" key="4">
    <source>
        <dbReference type="ARBA" id="ARBA00022670"/>
    </source>
</evidence>
<evidence type="ECO:0000256" key="2">
    <source>
        <dbReference type="ARBA" id="ARBA00005988"/>
    </source>
</evidence>
<comment type="similarity">
    <text evidence="2">Belongs to the peptidase M14 family.</text>
</comment>
<evidence type="ECO:0000256" key="12">
    <source>
        <dbReference type="SAM" id="SignalP"/>
    </source>
</evidence>
<evidence type="ECO:0000256" key="5">
    <source>
        <dbReference type="ARBA" id="ARBA00022723"/>
    </source>
</evidence>
<name>A0A914WJM2_9BILA</name>
<keyword evidence="8" id="KW-0862">Zinc</keyword>
<dbReference type="GO" id="GO:0046872">
    <property type="term" value="F:metal ion binding"/>
    <property type="evidence" value="ECO:0007669"/>
    <property type="project" value="UniProtKB-KW"/>
</dbReference>
<dbReference type="FunFam" id="3.30.70.340:FF:000002">
    <property type="entry name" value="Carboxypeptidase A"/>
    <property type="match status" value="1"/>
</dbReference>
<evidence type="ECO:0000256" key="9">
    <source>
        <dbReference type="ARBA" id="ARBA00023049"/>
    </source>
</evidence>
<keyword evidence="10" id="KW-1015">Disulfide bond</keyword>
<dbReference type="InterPro" id="IPR036990">
    <property type="entry name" value="M14A-like_propep"/>
</dbReference>
<evidence type="ECO:0000256" key="3">
    <source>
        <dbReference type="ARBA" id="ARBA00022645"/>
    </source>
</evidence>